<sequence>MQSDNYEYGILGDDESIYMSLGEIPINIKSVGGCSYCIFLSPLMFDLTGFEFKKMCFHFEVSKLSRVLSLFFFLLFSSSCEKYVKLVEAEEVA</sequence>
<accession>A0ACC0NJ93</accession>
<name>A0ACC0NJ93_RHOML</name>
<evidence type="ECO:0000313" key="2">
    <source>
        <dbReference type="Proteomes" id="UP001062846"/>
    </source>
</evidence>
<gene>
    <name evidence="1" type="ORF">RHMOL_Rhmol06G0318500</name>
</gene>
<proteinExistence type="predicted"/>
<keyword evidence="2" id="KW-1185">Reference proteome</keyword>
<organism evidence="1 2">
    <name type="scientific">Rhododendron molle</name>
    <name type="common">Chinese azalea</name>
    <name type="synonym">Azalea mollis</name>
    <dbReference type="NCBI Taxonomy" id="49168"/>
    <lineage>
        <taxon>Eukaryota</taxon>
        <taxon>Viridiplantae</taxon>
        <taxon>Streptophyta</taxon>
        <taxon>Embryophyta</taxon>
        <taxon>Tracheophyta</taxon>
        <taxon>Spermatophyta</taxon>
        <taxon>Magnoliopsida</taxon>
        <taxon>eudicotyledons</taxon>
        <taxon>Gunneridae</taxon>
        <taxon>Pentapetalae</taxon>
        <taxon>asterids</taxon>
        <taxon>Ericales</taxon>
        <taxon>Ericaceae</taxon>
        <taxon>Ericoideae</taxon>
        <taxon>Rhodoreae</taxon>
        <taxon>Rhododendron</taxon>
    </lineage>
</organism>
<evidence type="ECO:0000313" key="1">
    <source>
        <dbReference type="EMBL" id="KAI8553094.1"/>
    </source>
</evidence>
<reference evidence="1" key="1">
    <citation type="submission" date="2022-02" db="EMBL/GenBank/DDBJ databases">
        <title>Plant Genome Project.</title>
        <authorList>
            <person name="Zhang R.-G."/>
        </authorList>
    </citation>
    <scope>NUCLEOTIDE SEQUENCE</scope>
    <source>
        <strain evidence="1">AT1</strain>
    </source>
</reference>
<dbReference type="EMBL" id="CM046393">
    <property type="protein sequence ID" value="KAI8553094.1"/>
    <property type="molecule type" value="Genomic_DNA"/>
</dbReference>
<comment type="caution">
    <text evidence="1">The sequence shown here is derived from an EMBL/GenBank/DDBJ whole genome shotgun (WGS) entry which is preliminary data.</text>
</comment>
<dbReference type="Proteomes" id="UP001062846">
    <property type="component" value="Chromosome 6"/>
</dbReference>
<protein>
    <submittedName>
        <fullName evidence="1">Uncharacterized protein</fullName>
    </submittedName>
</protein>